<dbReference type="EMBL" id="SMSI01000001">
    <property type="protein sequence ID" value="TDH37643.1"/>
    <property type="molecule type" value="Genomic_DNA"/>
</dbReference>
<dbReference type="GO" id="GO:0051537">
    <property type="term" value="F:2 iron, 2 sulfur cluster binding"/>
    <property type="evidence" value="ECO:0007669"/>
    <property type="project" value="InterPro"/>
</dbReference>
<reference evidence="3 4" key="1">
    <citation type="journal article" date="2013" name="Int. J. Syst. Evol. Microbiol.">
        <title>Hoeflea suaedae sp. nov., an endophytic bacterium isolated from the root of the halophyte Suaeda maritima.</title>
        <authorList>
            <person name="Chung E.J."/>
            <person name="Park J.A."/>
            <person name="Pramanik P."/>
            <person name="Bibi F."/>
            <person name="Jeon C.O."/>
            <person name="Chung Y.R."/>
        </authorList>
    </citation>
    <scope>NUCLEOTIDE SEQUENCE [LARGE SCALE GENOMIC DNA]</scope>
    <source>
        <strain evidence="3 4">YC6898</strain>
    </source>
</reference>
<dbReference type="Pfam" id="PF11575">
    <property type="entry name" value="FhuF_C"/>
    <property type="match status" value="1"/>
</dbReference>
<proteinExistence type="predicted"/>
<feature type="domain" description="Ferric siderophore reductase C-terminal" evidence="2">
    <location>
        <begin position="228"/>
        <end position="248"/>
    </location>
</feature>
<protein>
    <submittedName>
        <fullName evidence="3">Ferric iron reductase</fullName>
    </submittedName>
</protein>
<comment type="caution">
    <text evidence="3">The sequence shown here is derived from an EMBL/GenBank/DDBJ whole genome shotgun (WGS) entry which is preliminary data.</text>
</comment>
<evidence type="ECO:0000259" key="1">
    <source>
        <dbReference type="Pfam" id="PF06276"/>
    </source>
</evidence>
<evidence type="ECO:0000313" key="4">
    <source>
        <dbReference type="Proteomes" id="UP000295131"/>
    </source>
</evidence>
<organism evidence="3 4">
    <name type="scientific">Pseudohoeflea suaedae</name>
    <dbReference type="NCBI Taxonomy" id="877384"/>
    <lineage>
        <taxon>Bacteria</taxon>
        <taxon>Pseudomonadati</taxon>
        <taxon>Pseudomonadota</taxon>
        <taxon>Alphaproteobacteria</taxon>
        <taxon>Hyphomicrobiales</taxon>
        <taxon>Rhizobiaceae</taxon>
        <taxon>Pseudohoeflea</taxon>
    </lineage>
</organism>
<dbReference type="InterPro" id="IPR024726">
    <property type="entry name" value="FhuF_C"/>
</dbReference>
<dbReference type="GO" id="GO:0003824">
    <property type="term" value="F:catalytic activity"/>
    <property type="evidence" value="ECO:0007669"/>
    <property type="project" value="UniProtKB-ARBA"/>
</dbReference>
<feature type="domain" description="Aerobactin siderophore biosynthesis IucA/IucC-like C-terminal" evidence="1">
    <location>
        <begin position="71"/>
        <end position="184"/>
    </location>
</feature>
<dbReference type="AlphaFoldDB" id="A0A4R5PL49"/>
<accession>A0A4R5PL49</accession>
<evidence type="ECO:0000313" key="3">
    <source>
        <dbReference type="EMBL" id="TDH37643.1"/>
    </source>
</evidence>
<sequence>MACARTTLRTALRELSASWPKPRLSCGAPGEDGRTAADLFADRDWLNRLLAAQTRITPGLDAKAQAAYLASYYATTIATAGAGLLVGYGMVPDLSPDRIVLSIDPARDELAFQDIAVRFPANPVAADGGDMAGAFRQQVEAHFRPLVVALNRITGLPRQALWRLVGDALGSAFLDAGEKLDALDEAAETGLAVLKEPGSPLFNCQLHYFEVSVVRPDDVPATRKVLARGGCCRLYTAPGGALCASCVLQKPGDRERLAGEALRRELVAGGA</sequence>
<dbReference type="InterPro" id="IPR022770">
    <property type="entry name" value="IucA/IucC-like_C"/>
</dbReference>
<dbReference type="Proteomes" id="UP000295131">
    <property type="component" value="Unassembled WGS sequence"/>
</dbReference>
<evidence type="ECO:0000259" key="2">
    <source>
        <dbReference type="Pfam" id="PF11575"/>
    </source>
</evidence>
<gene>
    <name evidence="3" type="ORF">E2A64_00395</name>
</gene>
<dbReference type="Pfam" id="PF06276">
    <property type="entry name" value="FhuF"/>
    <property type="match status" value="1"/>
</dbReference>
<dbReference type="OrthoDB" id="6195577at2"/>
<keyword evidence="4" id="KW-1185">Reference proteome</keyword>
<dbReference type="RefSeq" id="WP_133282481.1">
    <property type="nucleotide sequence ID" value="NZ_SMSI01000001.1"/>
</dbReference>
<name>A0A4R5PL49_9HYPH</name>